<accession>H5V2D2</accession>
<proteinExistence type="predicted"/>
<keyword evidence="1" id="KW-0143">Chaperone</keyword>
<dbReference type="PROSITE" id="PS51257">
    <property type="entry name" value="PROKAR_LIPOPROTEIN"/>
    <property type="match status" value="1"/>
</dbReference>
<keyword evidence="3" id="KW-1185">Reference proteome</keyword>
<dbReference type="InterPro" id="IPR050289">
    <property type="entry name" value="TorD/DmsD_chaperones"/>
</dbReference>
<dbReference type="InterPro" id="IPR020945">
    <property type="entry name" value="DMSO/NO3_reduct_chaperone"/>
</dbReference>
<name>H5V2D2_ATLHE</name>
<dbReference type="PANTHER" id="PTHR34227:SF13">
    <property type="entry name" value="TAT PROOFREADING CHAPERONE DMSD-RELATED"/>
    <property type="match status" value="1"/>
</dbReference>
<reference evidence="2 3" key="1">
    <citation type="submission" date="2012-02" db="EMBL/GenBank/DDBJ databases">
        <title>Whole genome shotgun sequence of Escherichia hermannii NBRC 105704.</title>
        <authorList>
            <person name="Yoshida I."/>
            <person name="Hosoyama A."/>
            <person name="Tsuchikane K."/>
            <person name="Katsumata H."/>
            <person name="Yamazaki S."/>
            <person name="Fujita N."/>
        </authorList>
    </citation>
    <scope>NUCLEOTIDE SEQUENCE [LARGE SCALE GENOMIC DNA]</scope>
    <source>
        <strain evidence="2 3">NBRC 105704</strain>
    </source>
</reference>
<dbReference type="PIRSF" id="PIRSF004690">
    <property type="entry name" value="DmsD"/>
    <property type="match status" value="1"/>
</dbReference>
<dbReference type="Pfam" id="PF02613">
    <property type="entry name" value="Nitrate_red_del"/>
    <property type="match status" value="1"/>
</dbReference>
<protein>
    <submittedName>
        <fullName evidence="2">Twin-arginine leader-binding protein DmsD</fullName>
    </submittedName>
</protein>
<dbReference type="NCBIfam" id="NF008632">
    <property type="entry name" value="PRK11621.1"/>
    <property type="match status" value="1"/>
</dbReference>
<evidence type="ECO:0000256" key="1">
    <source>
        <dbReference type="ARBA" id="ARBA00023186"/>
    </source>
</evidence>
<evidence type="ECO:0000313" key="3">
    <source>
        <dbReference type="Proteomes" id="UP000010297"/>
    </source>
</evidence>
<evidence type="ECO:0000313" key="2">
    <source>
        <dbReference type="EMBL" id="GAB52140.1"/>
    </source>
</evidence>
<comment type="caution">
    <text evidence="2">The sequence shown here is derived from an EMBL/GenBank/DDBJ whole genome shotgun (WGS) entry which is preliminary data.</text>
</comment>
<dbReference type="InterPro" id="IPR036411">
    <property type="entry name" value="TorD-like_sf"/>
</dbReference>
<dbReference type="Proteomes" id="UP000010297">
    <property type="component" value="Unassembled WGS sequence"/>
</dbReference>
<dbReference type="Gene3D" id="1.10.3480.10">
    <property type="entry name" value="TorD-like"/>
    <property type="match status" value="1"/>
</dbReference>
<sequence>MKVDLAHWAQLLNLLASACRTAPQAPEFAPIQHFFQTPDWPALWPEPADDIATLQPELNPSDLAVLHEQWLRLFIGPASLPAPPWGSVWLDPEQALQGESTLRLMAFLNQQGIRLHTDYPEPADHIGLMLFQSAWLAMNNRPRALQHLLEEHVMTWLPMYVDALNAAQPCGFYRALGELILKTLQQMQNALKKAEPARIL</sequence>
<gene>
    <name evidence="2" type="primary">dmsD</name>
    <name evidence="2" type="ORF">EH105704_05_01460</name>
</gene>
<dbReference type="PANTHER" id="PTHR34227">
    <property type="entry name" value="CHAPERONE PROTEIN YCDY"/>
    <property type="match status" value="1"/>
</dbReference>
<dbReference type="AlphaFoldDB" id="H5V2D2"/>
<organism evidence="2 3">
    <name type="scientific">Atlantibacter hermannii NBRC 105704</name>
    <dbReference type="NCBI Taxonomy" id="1115512"/>
    <lineage>
        <taxon>Bacteria</taxon>
        <taxon>Pseudomonadati</taxon>
        <taxon>Pseudomonadota</taxon>
        <taxon>Gammaproteobacteria</taxon>
        <taxon>Enterobacterales</taxon>
        <taxon>Enterobacteriaceae</taxon>
        <taxon>Atlantibacter</taxon>
    </lineage>
</organism>
<dbReference type="eggNOG" id="COG3381">
    <property type="taxonomic scope" value="Bacteria"/>
</dbReference>
<dbReference type="EMBL" id="BAFF01000005">
    <property type="protein sequence ID" value="GAB52140.1"/>
    <property type="molecule type" value="Genomic_DNA"/>
</dbReference>
<dbReference type="SUPFAM" id="SSF89155">
    <property type="entry name" value="TorD-like"/>
    <property type="match status" value="1"/>
</dbReference>
<dbReference type="InterPro" id="IPR026269">
    <property type="entry name" value="DmsD-type"/>
</dbReference>